<evidence type="ECO:0000256" key="1">
    <source>
        <dbReference type="SAM" id="MobiDB-lite"/>
    </source>
</evidence>
<feature type="region of interest" description="Disordered" evidence="1">
    <location>
        <begin position="32"/>
        <end position="60"/>
    </location>
</feature>
<proteinExistence type="predicted"/>
<evidence type="ECO:0000313" key="2">
    <source>
        <dbReference type="EMBL" id="WXK80247.1"/>
    </source>
</evidence>
<gene>
    <name evidence="2" type="ORF">WAB15_31940</name>
</gene>
<sequence>MPVVRCGGHCGRGLGLRRRHGRRYGHMVVPVHTVGTRQQHGQQPDGEEEKERQPDGPAED</sequence>
<evidence type="ECO:0000313" key="3">
    <source>
        <dbReference type="Proteomes" id="UP001626628"/>
    </source>
</evidence>
<dbReference type="RefSeq" id="WP_407288360.1">
    <property type="nucleotide sequence ID" value="NZ_CP147982.1"/>
</dbReference>
<reference evidence="2 3" key="1">
    <citation type="submission" date="2024-03" db="EMBL/GenBank/DDBJ databases">
        <title>The complete genome of Streptomyces sirii sp.nov.</title>
        <authorList>
            <person name="Zakalyukina Y.V."/>
            <person name="Belik A.R."/>
            <person name="Biryukov M.V."/>
            <person name="Baturina O.A."/>
            <person name="Kabilov M.R."/>
        </authorList>
    </citation>
    <scope>NUCLEOTIDE SEQUENCE [LARGE SCALE GENOMIC DNA]</scope>
    <source>
        <strain evidence="2 3">BP-8</strain>
    </source>
</reference>
<dbReference type="Proteomes" id="UP001626628">
    <property type="component" value="Chromosome"/>
</dbReference>
<name>A0ABZ2QUJ8_9ACTN</name>
<dbReference type="EMBL" id="CP147982">
    <property type="protein sequence ID" value="WXK80247.1"/>
    <property type="molecule type" value="Genomic_DNA"/>
</dbReference>
<protein>
    <submittedName>
        <fullName evidence="2">Uncharacterized protein</fullName>
    </submittedName>
</protein>
<organism evidence="2 3">
    <name type="scientific">Streptomyces sirii</name>
    <dbReference type="NCBI Taxonomy" id="3127701"/>
    <lineage>
        <taxon>Bacteria</taxon>
        <taxon>Bacillati</taxon>
        <taxon>Actinomycetota</taxon>
        <taxon>Actinomycetes</taxon>
        <taxon>Kitasatosporales</taxon>
        <taxon>Streptomycetaceae</taxon>
        <taxon>Streptomyces</taxon>
    </lineage>
</organism>
<keyword evidence="3" id="KW-1185">Reference proteome</keyword>
<accession>A0ABZ2QUJ8</accession>